<keyword evidence="4" id="KW-0479">Metal-binding</keyword>
<comment type="cofactor">
    <cofactor evidence="1">
        <name>Mo-bis(molybdopterin guanine dinucleotide)</name>
        <dbReference type="ChEBI" id="CHEBI:60539"/>
    </cofactor>
</comment>
<evidence type="ECO:0000313" key="9">
    <source>
        <dbReference type="EMBL" id="NDY56741.1"/>
    </source>
</evidence>
<dbReference type="InterPro" id="IPR009010">
    <property type="entry name" value="Asp_de-COase-like_dom_sf"/>
</dbReference>
<dbReference type="InterPro" id="IPR006963">
    <property type="entry name" value="Mopterin_OxRdtase_4Fe-4S_dom"/>
</dbReference>
<dbReference type="PANTHER" id="PTHR43742:SF6">
    <property type="entry name" value="OXIDOREDUCTASE YYAE-RELATED"/>
    <property type="match status" value="1"/>
</dbReference>
<evidence type="ECO:0000256" key="7">
    <source>
        <dbReference type="ARBA" id="ARBA00023014"/>
    </source>
</evidence>
<dbReference type="Proteomes" id="UP000469724">
    <property type="component" value="Unassembled WGS sequence"/>
</dbReference>
<dbReference type="GO" id="GO:0016491">
    <property type="term" value="F:oxidoreductase activity"/>
    <property type="evidence" value="ECO:0007669"/>
    <property type="project" value="UniProtKB-KW"/>
</dbReference>
<dbReference type="SUPFAM" id="SSF50692">
    <property type="entry name" value="ADC-like"/>
    <property type="match status" value="1"/>
</dbReference>
<dbReference type="Pfam" id="PF04879">
    <property type="entry name" value="Molybdop_Fe4S4"/>
    <property type="match status" value="1"/>
</dbReference>
<dbReference type="PROSITE" id="PS00490">
    <property type="entry name" value="MOLYBDOPTERIN_PROK_2"/>
    <property type="match status" value="1"/>
</dbReference>
<evidence type="ECO:0000256" key="5">
    <source>
        <dbReference type="ARBA" id="ARBA00023002"/>
    </source>
</evidence>
<keyword evidence="10" id="KW-1185">Reference proteome</keyword>
<comment type="caution">
    <text evidence="9">The sequence shown here is derived from an EMBL/GenBank/DDBJ whole genome shotgun (WGS) entry which is preliminary data.</text>
</comment>
<dbReference type="RefSeq" id="WP_163301789.1">
    <property type="nucleotide sequence ID" value="NZ_JAAGRQ010000026.1"/>
</dbReference>
<organism evidence="9 10">
    <name type="scientific">Desulfolutivibrio sulfodismutans</name>
    <dbReference type="NCBI Taxonomy" id="63561"/>
    <lineage>
        <taxon>Bacteria</taxon>
        <taxon>Pseudomonadati</taxon>
        <taxon>Thermodesulfobacteriota</taxon>
        <taxon>Desulfovibrionia</taxon>
        <taxon>Desulfovibrionales</taxon>
        <taxon>Desulfovibrionaceae</taxon>
        <taxon>Desulfolutivibrio</taxon>
    </lineage>
</organism>
<dbReference type="InterPro" id="IPR050612">
    <property type="entry name" value="Prok_Mopterin_Oxidored"/>
</dbReference>
<dbReference type="AlphaFoldDB" id="A0A7K3NKL5"/>
<dbReference type="PANTHER" id="PTHR43742">
    <property type="entry name" value="TRIMETHYLAMINE-N-OXIDE REDUCTASE"/>
    <property type="match status" value="1"/>
</dbReference>
<dbReference type="InterPro" id="IPR006656">
    <property type="entry name" value="Mopterin_OxRdtase"/>
</dbReference>
<dbReference type="Gene3D" id="3.30.2070.10">
    <property type="entry name" value="Formate dehydrogenase/DMSO reductase"/>
    <property type="match status" value="1"/>
</dbReference>
<evidence type="ECO:0000259" key="8">
    <source>
        <dbReference type="PROSITE" id="PS51669"/>
    </source>
</evidence>
<dbReference type="InterPro" id="IPR006655">
    <property type="entry name" value="Mopterin_OxRdtase_prok_CS"/>
</dbReference>
<evidence type="ECO:0000256" key="3">
    <source>
        <dbReference type="ARBA" id="ARBA00022505"/>
    </source>
</evidence>
<dbReference type="Gene3D" id="2.40.40.20">
    <property type="match status" value="1"/>
</dbReference>
<dbReference type="SUPFAM" id="SSF53706">
    <property type="entry name" value="Formate dehydrogenase/DMSO reductase, domains 1-3"/>
    <property type="match status" value="1"/>
</dbReference>
<dbReference type="Gene3D" id="3.40.50.740">
    <property type="match status" value="1"/>
</dbReference>
<comment type="similarity">
    <text evidence="2">Belongs to the prokaryotic molybdopterin-containing oxidoreductase family.</text>
</comment>
<dbReference type="Pfam" id="PF01568">
    <property type="entry name" value="Molydop_binding"/>
    <property type="match status" value="1"/>
</dbReference>
<protein>
    <submittedName>
        <fullName evidence="9">Molybdopterin-dependent oxidoreductase</fullName>
    </submittedName>
</protein>
<evidence type="ECO:0000256" key="2">
    <source>
        <dbReference type="ARBA" id="ARBA00010312"/>
    </source>
</evidence>
<feature type="domain" description="4Fe-4S Mo/W bis-MGD-type" evidence="8">
    <location>
        <begin position="3"/>
        <end position="59"/>
    </location>
</feature>
<dbReference type="Pfam" id="PF00384">
    <property type="entry name" value="Molybdopterin"/>
    <property type="match status" value="1"/>
</dbReference>
<dbReference type="GO" id="GO:0051536">
    <property type="term" value="F:iron-sulfur cluster binding"/>
    <property type="evidence" value="ECO:0007669"/>
    <property type="project" value="UniProtKB-KW"/>
</dbReference>
<keyword evidence="5" id="KW-0560">Oxidoreductase</keyword>
<sequence length="694" mass="76328">MGDQFLRTICQFCHNNCGLLVRKSTSGHLLIHGDPEHPSNRGWCCPKAQANAEILLADDRLKRPLRKTRAGFQRISWDEALDYAADRLGEILAKHGPLSLARCTGAPVSYHSRDGFLQFMGEVGSPNLTGIGNLCMAPRMTAYRAVTGGARTEPDYDATNLAIFWGADPVGVKRFASYAAHGGMNRILPRLKERGVKIICIDPYFSATAQEADQWIRINPGTDTALGLAMIHVLVANEIYDKEFVAGYSVGLAELAGHVRDCTPEWAEGLTGIPAGVIDMLARTYAATKPAVIYEGNGLDMYANGVDAVRTIATLVCLAGNLDVPGGNVFMPFPHPAPLPTKALPINRRVWFDRFPLLPHVPFPAIKEAILGGEHNRPRAMIVHHGNPVLVQANEQRTRVALEKLDFLLVTELFPTATTELADLVLPMASAFECYGYRAYSSVAGGFFALARPIVEPVGDARPVFDVEYALASRMGLHRDYPFQDDRGWVDYMVKAHGVTVRRLEEEQIVFALPGVRYRKYTDSPCGTPSGKVEFFSRWFAQAGARPMPIYEEPAGESLSRDRCLEKGFPLRGTSRRPSQFVHTKFKTLDAITKSYPEPLVRMHPDDAVVRGVLEGEMVKVTSPQGTITVKARLSERTSPGLVWVDFGWGNPSDGKANINVLCNDGLFDPVSGGTPNRLFPCEVQKARVSEPKE</sequence>
<accession>A0A7K3NKL5</accession>
<keyword evidence="7" id="KW-0411">Iron-sulfur</keyword>
<dbReference type="SMART" id="SM00926">
    <property type="entry name" value="Molybdop_Fe4S4"/>
    <property type="match status" value="1"/>
</dbReference>
<evidence type="ECO:0000313" key="10">
    <source>
        <dbReference type="Proteomes" id="UP000469724"/>
    </source>
</evidence>
<gene>
    <name evidence="9" type="ORF">G3N56_08285</name>
</gene>
<dbReference type="GO" id="GO:0043546">
    <property type="term" value="F:molybdopterin cofactor binding"/>
    <property type="evidence" value="ECO:0007669"/>
    <property type="project" value="InterPro"/>
</dbReference>
<dbReference type="PROSITE" id="PS51669">
    <property type="entry name" value="4FE4S_MOW_BIS_MGD"/>
    <property type="match status" value="1"/>
</dbReference>
<keyword evidence="3" id="KW-0500">Molybdenum</keyword>
<proteinExistence type="inferred from homology"/>
<dbReference type="Gene3D" id="2.20.25.90">
    <property type="entry name" value="ADC-like domains"/>
    <property type="match status" value="1"/>
</dbReference>
<reference evidence="9 10" key="1">
    <citation type="submission" date="2020-02" db="EMBL/GenBank/DDBJ databases">
        <title>Comparative genomics of sulfur disproportionating microorganisms.</title>
        <authorList>
            <person name="Ward L.M."/>
            <person name="Bertran E."/>
            <person name="Johnston D.T."/>
        </authorList>
    </citation>
    <scope>NUCLEOTIDE SEQUENCE [LARGE SCALE GENOMIC DNA]</scope>
    <source>
        <strain evidence="9 10">DSM 3696</strain>
    </source>
</reference>
<evidence type="ECO:0000256" key="1">
    <source>
        <dbReference type="ARBA" id="ARBA00001942"/>
    </source>
</evidence>
<evidence type="ECO:0000256" key="4">
    <source>
        <dbReference type="ARBA" id="ARBA00022723"/>
    </source>
</evidence>
<dbReference type="GO" id="GO:0046872">
    <property type="term" value="F:metal ion binding"/>
    <property type="evidence" value="ECO:0007669"/>
    <property type="project" value="UniProtKB-KW"/>
</dbReference>
<dbReference type="Gene3D" id="3.40.228.10">
    <property type="entry name" value="Dimethylsulfoxide Reductase, domain 2"/>
    <property type="match status" value="1"/>
</dbReference>
<name>A0A7K3NKL5_9BACT</name>
<dbReference type="EMBL" id="JAAGRQ010000026">
    <property type="protein sequence ID" value="NDY56741.1"/>
    <property type="molecule type" value="Genomic_DNA"/>
</dbReference>
<dbReference type="InterPro" id="IPR006657">
    <property type="entry name" value="MoPterin_dinucl-bd_dom"/>
</dbReference>
<keyword evidence="6" id="KW-0408">Iron</keyword>
<evidence type="ECO:0000256" key="6">
    <source>
        <dbReference type="ARBA" id="ARBA00023004"/>
    </source>
</evidence>